<reference evidence="10" key="1">
    <citation type="submission" date="2022-12" db="EMBL/GenBank/DDBJ databases">
        <authorList>
            <person name="Wang J."/>
        </authorList>
    </citation>
    <scope>NUCLEOTIDE SEQUENCE</scope>
    <source>
        <strain evidence="10">HY-42-06</strain>
    </source>
</reference>
<proteinExistence type="inferred from homology"/>
<keyword evidence="6 9" id="KW-0255">Endonuclease</keyword>
<keyword evidence="11" id="KW-1185">Reference proteome</keyword>
<feature type="binding site" evidence="9">
    <location>
        <position position="136"/>
    </location>
    <ligand>
        <name>Zn(2+)</name>
        <dbReference type="ChEBI" id="CHEBI:29105"/>
        <note>catalytic</note>
    </ligand>
</feature>
<dbReference type="NCBIfam" id="TIGR00043">
    <property type="entry name" value="rRNA maturation RNase YbeY"/>
    <property type="match status" value="1"/>
</dbReference>
<sequence length="167" mass="19957">MIYIDNRQDKIEVTNKLVEKVEEIINYALKEEEVHISTEVSVIFIDNENIRELNKEQRNIERVTDVLSFPMLDYSEGQVYKEVYEHNNFHDADLHEGQLILGDIVLSLERAKEQSEEYGHSFMREVCYLTVHSVLHLLGYDHMIDEDKIRMRKREEEILENFNITRN</sequence>
<evidence type="ECO:0000256" key="3">
    <source>
        <dbReference type="ARBA" id="ARBA00022552"/>
    </source>
</evidence>
<dbReference type="RefSeq" id="WP_268050712.1">
    <property type="nucleotide sequence ID" value="NZ_JAPQES010000005.1"/>
</dbReference>
<dbReference type="InterPro" id="IPR020549">
    <property type="entry name" value="YbeY_CS"/>
</dbReference>
<evidence type="ECO:0000256" key="1">
    <source>
        <dbReference type="ARBA" id="ARBA00010875"/>
    </source>
</evidence>
<evidence type="ECO:0000313" key="10">
    <source>
        <dbReference type="EMBL" id="MCY6371814.1"/>
    </source>
</evidence>
<dbReference type="Pfam" id="PF02130">
    <property type="entry name" value="YbeY"/>
    <property type="match status" value="1"/>
</dbReference>
<comment type="subcellular location">
    <subcellularLocation>
        <location evidence="9">Cytoplasm</location>
    </subcellularLocation>
</comment>
<protein>
    <recommendedName>
        <fullName evidence="9">Endoribonuclease YbeY</fullName>
        <ecNumber evidence="9">3.1.-.-</ecNumber>
    </recommendedName>
</protein>
<keyword evidence="4 9" id="KW-0540">Nuclease</keyword>
<organism evidence="10 11">
    <name type="scientific">Clostridium ganghwense</name>
    <dbReference type="NCBI Taxonomy" id="312089"/>
    <lineage>
        <taxon>Bacteria</taxon>
        <taxon>Bacillati</taxon>
        <taxon>Bacillota</taxon>
        <taxon>Clostridia</taxon>
        <taxon>Eubacteriales</taxon>
        <taxon>Clostridiaceae</taxon>
        <taxon>Clostridium</taxon>
    </lineage>
</organism>
<dbReference type="EC" id="3.1.-.-" evidence="9"/>
<comment type="caution">
    <text evidence="10">The sequence shown here is derived from an EMBL/GenBank/DDBJ whole genome shotgun (WGS) entry which is preliminary data.</text>
</comment>
<evidence type="ECO:0000256" key="7">
    <source>
        <dbReference type="ARBA" id="ARBA00022801"/>
    </source>
</evidence>
<evidence type="ECO:0000256" key="9">
    <source>
        <dbReference type="HAMAP-Rule" id="MF_00009"/>
    </source>
</evidence>
<keyword evidence="5 9" id="KW-0479">Metal-binding</keyword>
<dbReference type="PANTHER" id="PTHR46986">
    <property type="entry name" value="ENDORIBONUCLEASE YBEY, CHLOROPLASTIC"/>
    <property type="match status" value="1"/>
</dbReference>
<dbReference type="SUPFAM" id="SSF55486">
    <property type="entry name" value="Metalloproteases ('zincins'), catalytic domain"/>
    <property type="match status" value="1"/>
</dbReference>
<keyword evidence="3 9" id="KW-0698">rRNA processing</keyword>
<evidence type="ECO:0000256" key="5">
    <source>
        <dbReference type="ARBA" id="ARBA00022723"/>
    </source>
</evidence>
<evidence type="ECO:0000256" key="4">
    <source>
        <dbReference type="ARBA" id="ARBA00022722"/>
    </source>
</evidence>
<feature type="binding site" evidence="9">
    <location>
        <position position="132"/>
    </location>
    <ligand>
        <name>Zn(2+)</name>
        <dbReference type="ChEBI" id="CHEBI:29105"/>
        <note>catalytic</note>
    </ligand>
</feature>
<feature type="binding site" evidence="9">
    <location>
        <position position="142"/>
    </location>
    <ligand>
        <name>Zn(2+)</name>
        <dbReference type="ChEBI" id="CHEBI:29105"/>
        <note>catalytic</note>
    </ligand>
</feature>
<comment type="cofactor">
    <cofactor evidence="9">
        <name>Zn(2+)</name>
        <dbReference type="ChEBI" id="CHEBI:29105"/>
    </cofactor>
    <text evidence="9">Binds 1 zinc ion.</text>
</comment>
<comment type="similarity">
    <text evidence="1 9">Belongs to the endoribonuclease YbeY family.</text>
</comment>
<dbReference type="Gene3D" id="3.40.390.30">
    <property type="entry name" value="Metalloproteases ('zincins'), catalytic domain"/>
    <property type="match status" value="1"/>
</dbReference>
<dbReference type="PANTHER" id="PTHR46986:SF1">
    <property type="entry name" value="ENDORIBONUCLEASE YBEY, CHLOROPLASTIC"/>
    <property type="match status" value="1"/>
</dbReference>
<evidence type="ECO:0000256" key="6">
    <source>
        <dbReference type="ARBA" id="ARBA00022759"/>
    </source>
</evidence>
<dbReference type="HAMAP" id="MF_00009">
    <property type="entry name" value="Endoribonucl_YbeY"/>
    <property type="match status" value="1"/>
</dbReference>
<dbReference type="InterPro" id="IPR023091">
    <property type="entry name" value="MetalPrtase_cat_dom_sf_prd"/>
</dbReference>
<evidence type="ECO:0000313" key="11">
    <source>
        <dbReference type="Proteomes" id="UP001079657"/>
    </source>
</evidence>
<accession>A0ABT4CRZ7</accession>
<comment type="function">
    <text evidence="9">Single strand-specific metallo-endoribonuclease involved in late-stage 70S ribosome quality control and in maturation of the 3' terminus of the 16S rRNA.</text>
</comment>
<keyword evidence="9" id="KW-0963">Cytoplasm</keyword>
<evidence type="ECO:0000256" key="2">
    <source>
        <dbReference type="ARBA" id="ARBA00022517"/>
    </source>
</evidence>
<keyword evidence="7 9" id="KW-0378">Hydrolase</keyword>
<keyword evidence="8 9" id="KW-0862">Zinc</keyword>
<dbReference type="Proteomes" id="UP001079657">
    <property type="component" value="Unassembled WGS sequence"/>
</dbReference>
<evidence type="ECO:0000256" key="8">
    <source>
        <dbReference type="ARBA" id="ARBA00022833"/>
    </source>
</evidence>
<name>A0ABT4CRZ7_9CLOT</name>
<gene>
    <name evidence="9 10" type="primary">ybeY</name>
    <name evidence="10" type="ORF">OXH55_14300</name>
</gene>
<dbReference type="InterPro" id="IPR002036">
    <property type="entry name" value="YbeY"/>
</dbReference>
<keyword evidence="2 9" id="KW-0690">Ribosome biogenesis</keyword>
<dbReference type="PROSITE" id="PS01306">
    <property type="entry name" value="UPF0054"/>
    <property type="match status" value="1"/>
</dbReference>
<dbReference type="EMBL" id="JAPQES010000005">
    <property type="protein sequence ID" value="MCY6371814.1"/>
    <property type="molecule type" value="Genomic_DNA"/>
</dbReference>